<evidence type="ECO:0000259" key="9">
    <source>
        <dbReference type="PROSITE" id="PS51085"/>
    </source>
</evidence>
<sequence>MPASSLLLTVADVIQETADAVTIVFERPDEGWSYRAGQFLTLRIPSDRTGSVARCYSLSSSPNRDRQLMVTVKRTVGGYASNWLCDNIGPGDQIESLVPSGVFSPKDFDRDLLLVGAGSGITPLLSIAKTALAEGSGRVVLLYANRDPESVIYASSLRTLVDAMPERLTAIHWLESVQGLPGVAALAGLLRPYSEFEAFICGPKPFMKGARHALADIGVPRSKIHVENFLSLSEDPFAASKEPIVDGGASDVGVRASSVLVQIDGRSLQFAWPRSKTLIDMLLENGIEAPYSCREGECGSCQCTLLSGKVEMMNVGALDEEDIADGLVLGCQAHPASDQIEIEF</sequence>
<dbReference type="InterPro" id="IPR050415">
    <property type="entry name" value="MRET"/>
</dbReference>
<dbReference type="SUPFAM" id="SSF54292">
    <property type="entry name" value="2Fe-2S ferredoxin-like"/>
    <property type="match status" value="1"/>
</dbReference>
<dbReference type="Pfam" id="PF00970">
    <property type="entry name" value="FAD_binding_6"/>
    <property type="match status" value="1"/>
</dbReference>
<dbReference type="PANTHER" id="PTHR47354:SF8">
    <property type="entry name" value="1,2-PHENYLACETYL-COA EPOXIDASE, SUBUNIT E"/>
    <property type="match status" value="1"/>
</dbReference>
<dbReference type="SUPFAM" id="SSF52343">
    <property type="entry name" value="Ferredoxin reductase-like, C-terminal NADP-linked domain"/>
    <property type="match status" value="1"/>
</dbReference>
<evidence type="ECO:0000256" key="7">
    <source>
        <dbReference type="ARBA" id="ARBA00023004"/>
    </source>
</evidence>
<protein>
    <submittedName>
        <fullName evidence="11">Ferredoxin--NADP reductase</fullName>
    </submittedName>
</protein>
<dbReference type="Pfam" id="PF00111">
    <property type="entry name" value="Fer2"/>
    <property type="match status" value="1"/>
</dbReference>
<evidence type="ECO:0000259" key="10">
    <source>
        <dbReference type="PROSITE" id="PS51384"/>
    </source>
</evidence>
<organism evidence="11 12">
    <name type="scientific">Rhodococcoides yunnanense</name>
    <dbReference type="NCBI Taxonomy" id="278209"/>
    <lineage>
        <taxon>Bacteria</taxon>
        <taxon>Bacillati</taxon>
        <taxon>Actinomycetota</taxon>
        <taxon>Actinomycetes</taxon>
        <taxon>Mycobacteriales</taxon>
        <taxon>Nocardiaceae</taxon>
        <taxon>Rhodococcoides</taxon>
    </lineage>
</organism>
<accession>A0ABU4BL28</accession>
<dbReference type="PROSITE" id="PS51085">
    <property type="entry name" value="2FE2S_FER_2"/>
    <property type="match status" value="1"/>
</dbReference>
<dbReference type="InterPro" id="IPR036010">
    <property type="entry name" value="2Fe-2S_ferredoxin-like_sf"/>
</dbReference>
<evidence type="ECO:0000313" key="12">
    <source>
        <dbReference type="Proteomes" id="UP001185755"/>
    </source>
</evidence>
<dbReference type="PRINTS" id="PR00371">
    <property type="entry name" value="FPNCR"/>
</dbReference>
<keyword evidence="2" id="KW-0285">Flavoprotein</keyword>
<reference evidence="11 12" key="1">
    <citation type="submission" date="2023-10" db="EMBL/GenBank/DDBJ databases">
        <title>Development of a sustainable strategy for remediation of hydrocarbon-contaminated territories based on the waste exchange concept.</title>
        <authorList>
            <person name="Krivoruchko A."/>
        </authorList>
    </citation>
    <scope>NUCLEOTIDE SEQUENCE [LARGE SCALE GENOMIC DNA]</scope>
    <source>
        <strain evidence="11 12">IEGM 1323</strain>
    </source>
</reference>
<dbReference type="InterPro" id="IPR017927">
    <property type="entry name" value="FAD-bd_FR_type"/>
</dbReference>
<keyword evidence="7" id="KW-0408">Iron</keyword>
<evidence type="ECO:0000256" key="1">
    <source>
        <dbReference type="ARBA" id="ARBA00001974"/>
    </source>
</evidence>
<dbReference type="EMBL" id="JAWLJX010000023">
    <property type="protein sequence ID" value="MDV6264922.1"/>
    <property type="molecule type" value="Genomic_DNA"/>
</dbReference>
<evidence type="ECO:0000256" key="8">
    <source>
        <dbReference type="ARBA" id="ARBA00023014"/>
    </source>
</evidence>
<dbReference type="InterPro" id="IPR001709">
    <property type="entry name" value="Flavoprot_Pyr_Nucl_cyt_Rdtase"/>
</dbReference>
<evidence type="ECO:0000256" key="4">
    <source>
        <dbReference type="ARBA" id="ARBA00022723"/>
    </source>
</evidence>
<dbReference type="Gene3D" id="3.40.50.80">
    <property type="entry name" value="Nucleotide-binding domain of ferredoxin-NADP reductase (FNR) module"/>
    <property type="match status" value="1"/>
</dbReference>
<dbReference type="InterPro" id="IPR001041">
    <property type="entry name" value="2Fe-2S_ferredoxin-type"/>
</dbReference>
<evidence type="ECO:0000313" key="11">
    <source>
        <dbReference type="EMBL" id="MDV6264922.1"/>
    </source>
</evidence>
<dbReference type="Pfam" id="PF00175">
    <property type="entry name" value="NAD_binding_1"/>
    <property type="match status" value="1"/>
</dbReference>
<gene>
    <name evidence="11" type="ORF">R3P96_26615</name>
</gene>
<dbReference type="RefSeq" id="WP_317566913.1">
    <property type="nucleotide sequence ID" value="NZ_JAWLJX010000023.1"/>
</dbReference>
<evidence type="ECO:0000256" key="2">
    <source>
        <dbReference type="ARBA" id="ARBA00022630"/>
    </source>
</evidence>
<feature type="domain" description="2Fe-2S ferredoxin-type" evidence="9">
    <location>
        <begin position="257"/>
        <end position="344"/>
    </location>
</feature>
<proteinExistence type="predicted"/>
<dbReference type="PANTHER" id="PTHR47354">
    <property type="entry name" value="NADH OXIDOREDUCTASE HCR"/>
    <property type="match status" value="1"/>
</dbReference>
<name>A0ABU4BL28_9NOCA</name>
<keyword evidence="12" id="KW-1185">Reference proteome</keyword>
<dbReference type="Gene3D" id="2.40.30.10">
    <property type="entry name" value="Translation factors"/>
    <property type="match status" value="1"/>
</dbReference>
<evidence type="ECO:0000256" key="5">
    <source>
        <dbReference type="ARBA" id="ARBA00022827"/>
    </source>
</evidence>
<keyword evidence="5" id="KW-0274">FAD</keyword>
<keyword evidence="8" id="KW-0411">Iron-sulfur</keyword>
<dbReference type="PROSITE" id="PS51384">
    <property type="entry name" value="FAD_FR"/>
    <property type="match status" value="1"/>
</dbReference>
<dbReference type="PROSITE" id="PS00197">
    <property type="entry name" value="2FE2S_FER_1"/>
    <property type="match status" value="1"/>
</dbReference>
<dbReference type="CDD" id="cd06214">
    <property type="entry name" value="PA_degradation_oxidoreductase_like"/>
    <property type="match status" value="1"/>
</dbReference>
<comment type="caution">
    <text evidence="11">The sequence shown here is derived from an EMBL/GenBank/DDBJ whole genome shotgun (WGS) entry which is preliminary data.</text>
</comment>
<dbReference type="CDD" id="cd00207">
    <property type="entry name" value="fer2"/>
    <property type="match status" value="1"/>
</dbReference>
<dbReference type="InterPro" id="IPR008333">
    <property type="entry name" value="Cbr1-like_FAD-bd_dom"/>
</dbReference>
<dbReference type="SUPFAM" id="SSF63380">
    <property type="entry name" value="Riboflavin synthase domain-like"/>
    <property type="match status" value="1"/>
</dbReference>
<keyword evidence="6" id="KW-0560">Oxidoreductase</keyword>
<feature type="domain" description="FAD-binding FR-type" evidence="10">
    <location>
        <begin position="3"/>
        <end position="106"/>
    </location>
</feature>
<dbReference type="InterPro" id="IPR001433">
    <property type="entry name" value="OxRdtase_FAD/NAD-bd"/>
</dbReference>
<dbReference type="Gene3D" id="3.10.20.30">
    <property type="match status" value="1"/>
</dbReference>
<keyword evidence="4" id="KW-0479">Metal-binding</keyword>
<comment type="cofactor">
    <cofactor evidence="1">
        <name>FAD</name>
        <dbReference type="ChEBI" id="CHEBI:57692"/>
    </cofactor>
</comment>
<dbReference type="InterPro" id="IPR017938">
    <property type="entry name" value="Riboflavin_synthase-like_b-brl"/>
</dbReference>
<keyword evidence="3" id="KW-0001">2Fe-2S</keyword>
<evidence type="ECO:0000256" key="3">
    <source>
        <dbReference type="ARBA" id="ARBA00022714"/>
    </source>
</evidence>
<dbReference type="InterPro" id="IPR006058">
    <property type="entry name" value="2Fe2S_fd_BS"/>
</dbReference>
<dbReference type="Proteomes" id="UP001185755">
    <property type="component" value="Unassembled WGS sequence"/>
</dbReference>
<evidence type="ECO:0000256" key="6">
    <source>
        <dbReference type="ARBA" id="ARBA00023002"/>
    </source>
</evidence>
<dbReference type="PRINTS" id="PR00410">
    <property type="entry name" value="PHEHYDRXLASE"/>
</dbReference>
<dbReference type="InterPro" id="IPR012675">
    <property type="entry name" value="Beta-grasp_dom_sf"/>
</dbReference>
<dbReference type="InterPro" id="IPR039261">
    <property type="entry name" value="FNR_nucleotide-bd"/>
</dbReference>